<dbReference type="Pfam" id="PF06271">
    <property type="entry name" value="RDD"/>
    <property type="match status" value="1"/>
</dbReference>
<accession>A0A2S1LKT6</accession>
<evidence type="ECO:0000259" key="7">
    <source>
        <dbReference type="Pfam" id="PF06271"/>
    </source>
</evidence>
<dbReference type="EMBL" id="CP020919">
    <property type="protein sequence ID" value="AWG24136.1"/>
    <property type="molecule type" value="Genomic_DNA"/>
</dbReference>
<dbReference type="GO" id="GO:0005886">
    <property type="term" value="C:plasma membrane"/>
    <property type="evidence" value="ECO:0007669"/>
    <property type="project" value="UniProtKB-SubCell"/>
</dbReference>
<organism evidence="8 9">
    <name type="scientific">Flavobacterium kingsejongi</name>
    <dbReference type="NCBI Taxonomy" id="1678728"/>
    <lineage>
        <taxon>Bacteria</taxon>
        <taxon>Pseudomonadati</taxon>
        <taxon>Bacteroidota</taxon>
        <taxon>Flavobacteriia</taxon>
        <taxon>Flavobacteriales</taxon>
        <taxon>Flavobacteriaceae</taxon>
        <taxon>Flavobacterium</taxon>
    </lineage>
</organism>
<evidence type="ECO:0000256" key="1">
    <source>
        <dbReference type="ARBA" id="ARBA00004651"/>
    </source>
</evidence>
<keyword evidence="4 6" id="KW-1133">Transmembrane helix</keyword>
<keyword evidence="9" id="KW-1185">Reference proteome</keyword>
<dbReference type="AlphaFoldDB" id="A0A2S1LKT6"/>
<feature type="transmembrane region" description="Helical" evidence="6">
    <location>
        <begin position="25"/>
        <end position="50"/>
    </location>
</feature>
<dbReference type="PANTHER" id="PTHR36115:SF4">
    <property type="entry name" value="MEMBRANE PROTEIN"/>
    <property type="match status" value="1"/>
</dbReference>
<evidence type="ECO:0000256" key="6">
    <source>
        <dbReference type="SAM" id="Phobius"/>
    </source>
</evidence>
<proteinExistence type="predicted"/>
<evidence type="ECO:0000313" key="8">
    <source>
        <dbReference type="EMBL" id="AWG24136.1"/>
    </source>
</evidence>
<dbReference type="RefSeq" id="WP_121494805.1">
    <property type="nucleotide sequence ID" value="NZ_CP020919.1"/>
</dbReference>
<evidence type="ECO:0000256" key="3">
    <source>
        <dbReference type="ARBA" id="ARBA00022692"/>
    </source>
</evidence>
<evidence type="ECO:0000256" key="5">
    <source>
        <dbReference type="ARBA" id="ARBA00023136"/>
    </source>
</evidence>
<dbReference type="PANTHER" id="PTHR36115">
    <property type="entry name" value="PROLINE-RICH ANTIGEN HOMOLOG-RELATED"/>
    <property type="match status" value="1"/>
</dbReference>
<dbReference type="OrthoDB" id="762068at2"/>
<comment type="subcellular location">
    <subcellularLocation>
        <location evidence="1">Cell membrane</location>
        <topology evidence="1">Multi-pass membrane protein</topology>
    </subcellularLocation>
</comment>
<evidence type="ECO:0000256" key="2">
    <source>
        <dbReference type="ARBA" id="ARBA00022475"/>
    </source>
</evidence>
<gene>
    <name evidence="8" type="ORF">FK004_02310</name>
</gene>
<feature type="transmembrane region" description="Helical" evidence="6">
    <location>
        <begin position="71"/>
        <end position="89"/>
    </location>
</feature>
<dbReference type="KEGG" id="fki:FK004_02310"/>
<dbReference type="InterPro" id="IPR010432">
    <property type="entry name" value="RDD"/>
</dbReference>
<keyword evidence="3 6" id="KW-0812">Transmembrane</keyword>
<keyword evidence="5 6" id="KW-0472">Membrane</keyword>
<keyword evidence="2" id="KW-1003">Cell membrane</keyword>
<evidence type="ECO:0000256" key="4">
    <source>
        <dbReference type="ARBA" id="ARBA00022989"/>
    </source>
</evidence>
<reference evidence="8 9" key="1">
    <citation type="submission" date="2017-04" db="EMBL/GenBank/DDBJ databases">
        <title>Complete genome sequence of Flavobacterium kingsejong AJ004.</title>
        <authorList>
            <person name="Lee P.C."/>
        </authorList>
    </citation>
    <scope>NUCLEOTIDE SEQUENCE [LARGE SCALE GENOMIC DNA]</scope>
    <source>
        <strain evidence="8 9">AJ004</strain>
    </source>
</reference>
<dbReference type="InterPro" id="IPR051791">
    <property type="entry name" value="Pra-immunoreactive"/>
</dbReference>
<sequence>MVTENPDLEVFRIDSSLYAANGRRFVNFAIDVIAILFSFFLFGFCVRVFCELTGSMALAMFIENIMADSGPTAWLLFEISAVLGYYVFFEVCFAKTIGKYITKTRVVDEFGKKPKFKNILLRTFCRLIPFEPLSFFGEPGKSWHDSISKTYVVKESLLVTKKEAFYSLKQIGQNL</sequence>
<protein>
    <recommendedName>
        <fullName evidence="7">RDD domain-containing protein</fullName>
    </recommendedName>
</protein>
<name>A0A2S1LKT6_9FLAO</name>
<evidence type="ECO:0000313" key="9">
    <source>
        <dbReference type="Proteomes" id="UP000244677"/>
    </source>
</evidence>
<feature type="domain" description="RDD" evidence="7">
    <location>
        <begin position="18"/>
        <end position="135"/>
    </location>
</feature>
<dbReference type="Proteomes" id="UP000244677">
    <property type="component" value="Chromosome"/>
</dbReference>